<organism evidence="4 5">
    <name type="scientific">Fimbriimonas ginsengisoli</name>
    <dbReference type="NCBI Taxonomy" id="1005039"/>
    <lineage>
        <taxon>Bacteria</taxon>
        <taxon>Bacillati</taxon>
        <taxon>Armatimonadota</taxon>
        <taxon>Fimbriimonadia</taxon>
        <taxon>Fimbriimonadales</taxon>
        <taxon>Fimbriimonadaceae</taxon>
        <taxon>Fimbriimonas</taxon>
    </lineage>
</organism>
<dbReference type="CDD" id="cd04301">
    <property type="entry name" value="NAT_SF"/>
    <property type="match status" value="1"/>
</dbReference>
<dbReference type="Gene3D" id="3.40.630.30">
    <property type="match status" value="1"/>
</dbReference>
<comment type="caution">
    <text evidence="4">The sequence shown here is derived from an EMBL/GenBank/DDBJ whole genome shotgun (WGS) entry which is preliminary data.</text>
</comment>
<proteinExistence type="predicted"/>
<dbReference type="EMBL" id="JACOSL010000029">
    <property type="protein sequence ID" value="MBI1756371.1"/>
    <property type="molecule type" value="Genomic_DNA"/>
</dbReference>
<dbReference type="InterPro" id="IPR016181">
    <property type="entry name" value="Acyl_CoA_acyltransferase"/>
</dbReference>
<dbReference type="Pfam" id="PF00583">
    <property type="entry name" value="Acetyltransf_1"/>
    <property type="match status" value="1"/>
</dbReference>
<name>A0A931M001_FIMGI</name>
<dbReference type="PANTHER" id="PTHR43072:SF23">
    <property type="entry name" value="UPF0039 PROTEIN C11D3.02C"/>
    <property type="match status" value="1"/>
</dbReference>
<dbReference type="GO" id="GO:0016747">
    <property type="term" value="F:acyltransferase activity, transferring groups other than amino-acyl groups"/>
    <property type="evidence" value="ECO:0007669"/>
    <property type="project" value="InterPro"/>
</dbReference>
<dbReference type="PANTHER" id="PTHR43072">
    <property type="entry name" value="N-ACETYLTRANSFERASE"/>
    <property type="match status" value="1"/>
</dbReference>
<evidence type="ECO:0000313" key="4">
    <source>
        <dbReference type="EMBL" id="MBI1756371.1"/>
    </source>
</evidence>
<dbReference type="PROSITE" id="PS51186">
    <property type="entry name" value="GNAT"/>
    <property type="match status" value="1"/>
</dbReference>
<dbReference type="SUPFAM" id="SSF55729">
    <property type="entry name" value="Acyl-CoA N-acyltransferases (Nat)"/>
    <property type="match status" value="1"/>
</dbReference>
<feature type="domain" description="N-acetyltransferase" evidence="3">
    <location>
        <begin position="1"/>
        <end position="158"/>
    </location>
</feature>
<evidence type="ECO:0000259" key="3">
    <source>
        <dbReference type="PROSITE" id="PS51186"/>
    </source>
</evidence>
<evidence type="ECO:0000256" key="1">
    <source>
        <dbReference type="ARBA" id="ARBA00022679"/>
    </source>
</evidence>
<gene>
    <name evidence="4" type="ORF">HYR64_04600</name>
</gene>
<evidence type="ECO:0000313" key="5">
    <source>
        <dbReference type="Proteomes" id="UP000727962"/>
    </source>
</evidence>
<protein>
    <submittedName>
        <fullName evidence="4">N-acetyltransferase</fullName>
    </submittedName>
</protein>
<evidence type="ECO:0000256" key="2">
    <source>
        <dbReference type="ARBA" id="ARBA00023315"/>
    </source>
</evidence>
<dbReference type="NCBIfam" id="NF040503">
    <property type="entry name" value="resist_ArsN1a"/>
    <property type="match status" value="1"/>
</dbReference>
<keyword evidence="2" id="KW-0012">Acyltransferase</keyword>
<keyword evidence="1" id="KW-0808">Transferase</keyword>
<accession>A0A931M001</accession>
<dbReference type="AlphaFoldDB" id="A0A931M001"/>
<dbReference type="Proteomes" id="UP000727962">
    <property type="component" value="Unassembled WGS sequence"/>
</dbReference>
<reference evidence="4" key="1">
    <citation type="submission" date="2020-07" db="EMBL/GenBank/DDBJ databases">
        <title>Huge and variable diversity of episymbiotic CPR bacteria and DPANN archaea in groundwater ecosystems.</title>
        <authorList>
            <person name="He C.Y."/>
            <person name="Keren R."/>
            <person name="Whittaker M."/>
            <person name="Farag I.F."/>
            <person name="Doudna J."/>
            <person name="Cate J.H.D."/>
            <person name="Banfield J.F."/>
        </authorList>
    </citation>
    <scope>NUCLEOTIDE SEQUENCE</scope>
    <source>
        <strain evidence="4">NC_groundwater_17_Pr7_B-0.1um_64_12</strain>
    </source>
</reference>
<sequence>MTVRLAALGDAPAICSIYNEGIAQRQGTFETEPREVAQIGAWFDGHPIVVVEEGGRAIAFASTSSYRPRACYAGIAEFSVYVLDGWRGRGAGRLAMEALCAEAKRAGLWKLVSRIFVENQPSRALMRSLGFREVGIYRRHGKLDGVWRDVVVVELLLDDDARTPIAETPP</sequence>
<dbReference type="InterPro" id="IPR000182">
    <property type="entry name" value="GNAT_dom"/>
</dbReference>